<organism evidence="2 3">
    <name type="scientific">Linum trigynum</name>
    <dbReference type="NCBI Taxonomy" id="586398"/>
    <lineage>
        <taxon>Eukaryota</taxon>
        <taxon>Viridiplantae</taxon>
        <taxon>Streptophyta</taxon>
        <taxon>Embryophyta</taxon>
        <taxon>Tracheophyta</taxon>
        <taxon>Spermatophyta</taxon>
        <taxon>Magnoliopsida</taxon>
        <taxon>eudicotyledons</taxon>
        <taxon>Gunneridae</taxon>
        <taxon>Pentapetalae</taxon>
        <taxon>rosids</taxon>
        <taxon>fabids</taxon>
        <taxon>Malpighiales</taxon>
        <taxon>Linaceae</taxon>
        <taxon>Linum</taxon>
    </lineage>
</organism>
<accession>A0AAV2CDH8</accession>
<feature type="region of interest" description="Disordered" evidence="1">
    <location>
        <begin position="79"/>
        <end position="104"/>
    </location>
</feature>
<feature type="compositionally biased region" description="Polar residues" evidence="1">
    <location>
        <begin position="79"/>
        <end position="92"/>
    </location>
</feature>
<evidence type="ECO:0000313" key="2">
    <source>
        <dbReference type="EMBL" id="CAL1354044.1"/>
    </source>
</evidence>
<dbReference type="AlphaFoldDB" id="A0AAV2CDH8"/>
<dbReference type="EMBL" id="OZ034813">
    <property type="protein sequence ID" value="CAL1354044.1"/>
    <property type="molecule type" value="Genomic_DNA"/>
</dbReference>
<reference evidence="2 3" key="1">
    <citation type="submission" date="2024-04" db="EMBL/GenBank/DDBJ databases">
        <authorList>
            <person name="Fracassetti M."/>
        </authorList>
    </citation>
    <scope>NUCLEOTIDE SEQUENCE [LARGE SCALE GENOMIC DNA]</scope>
</reference>
<evidence type="ECO:0000313" key="3">
    <source>
        <dbReference type="Proteomes" id="UP001497516"/>
    </source>
</evidence>
<sequence>MSCAAPVRLWKRPAIASSHVLSMLPSFDFRPLPCLPGTPNPLVALHCCCPLESGPAQFEKNQFDSGWTSLVGPVGARPSSPSEFGLMTQSNPAPGGLGLAQFPP</sequence>
<gene>
    <name evidence="2" type="ORF">LTRI10_LOCUS1900</name>
</gene>
<proteinExistence type="predicted"/>
<name>A0AAV2CDH8_9ROSI</name>
<evidence type="ECO:0000256" key="1">
    <source>
        <dbReference type="SAM" id="MobiDB-lite"/>
    </source>
</evidence>
<dbReference type="Proteomes" id="UP001497516">
    <property type="component" value="Chromosome 1"/>
</dbReference>
<keyword evidence="3" id="KW-1185">Reference proteome</keyword>
<protein>
    <submittedName>
        <fullName evidence="2">Uncharacterized protein</fullName>
    </submittedName>
</protein>